<keyword evidence="3" id="KW-0813">Transport</keyword>
<evidence type="ECO:0000256" key="6">
    <source>
        <dbReference type="ARBA" id="ARBA00022787"/>
    </source>
</evidence>
<feature type="compositionally biased region" description="Pro residues" evidence="10">
    <location>
        <begin position="33"/>
        <end position="50"/>
    </location>
</feature>
<accession>A0AAD3DCI4</accession>
<keyword evidence="9" id="KW-0472">Membrane</keyword>
<proteinExistence type="inferred from homology"/>
<keyword evidence="7" id="KW-0653">Protein transport</keyword>
<feature type="region of interest" description="Disordered" evidence="10">
    <location>
        <begin position="1"/>
        <end position="72"/>
    </location>
</feature>
<keyword evidence="6" id="KW-1000">Mitochondrion outer membrane</keyword>
<evidence type="ECO:0000256" key="2">
    <source>
        <dbReference type="ARBA" id="ARBA00010510"/>
    </source>
</evidence>
<dbReference type="Gene3D" id="2.40.160.10">
    <property type="entry name" value="Porin"/>
    <property type="match status" value="1"/>
</dbReference>
<dbReference type="InterPro" id="IPR027246">
    <property type="entry name" value="Porin_Euk/Tom40"/>
</dbReference>
<reference evidence="11 12" key="1">
    <citation type="journal article" date="2021" name="Sci. Rep.">
        <title>The genome of the diatom Chaetoceros tenuissimus carries an ancient integrated fragment of an extant virus.</title>
        <authorList>
            <person name="Hongo Y."/>
            <person name="Kimura K."/>
            <person name="Takaki Y."/>
            <person name="Yoshida Y."/>
            <person name="Baba S."/>
            <person name="Kobayashi G."/>
            <person name="Nagasaki K."/>
            <person name="Hano T."/>
            <person name="Tomaru Y."/>
        </authorList>
    </citation>
    <scope>NUCLEOTIDE SEQUENCE [LARGE SCALE GENOMIC DNA]</scope>
    <source>
        <strain evidence="11 12">NIES-3715</strain>
    </source>
</reference>
<dbReference type="EMBL" id="BLLK01000074">
    <property type="protein sequence ID" value="GFH61462.1"/>
    <property type="molecule type" value="Genomic_DNA"/>
</dbReference>
<dbReference type="PANTHER" id="PTHR10802">
    <property type="entry name" value="MITOCHONDRIAL IMPORT RECEPTOR SUBUNIT TOM40"/>
    <property type="match status" value="1"/>
</dbReference>
<evidence type="ECO:0000313" key="12">
    <source>
        <dbReference type="Proteomes" id="UP001054902"/>
    </source>
</evidence>
<dbReference type="AlphaFoldDB" id="A0AAD3DCI4"/>
<evidence type="ECO:0000256" key="3">
    <source>
        <dbReference type="ARBA" id="ARBA00022448"/>
    </source>
</evidence>
<dbReference type="InterPro" id="IPR023614">
    <property type="entry name" value="Porin_dom_sf"/>
</dbReference>
<evidence type="ECO:0000256" key="9">
    <source>
        <dbReference type="ARBA" id="ARBA00023136"/>
    </source>
</evidence>
<comment type="similarity">
    <text evidence="2">Belongs to the Tom40 family.</text>
</comment>
<gene>
    <name evidence="11" type="ORF">CTEN210_17938</name>
</gene>
<name>A0AAD3DCI4_9STRA</name>
<dbReference type="Proteomes" id="UP001054902">
    <property type="component" value="Unassembled WGS sequence"/>
</dbReference>
<protein>
    <submittedName>
        <fullName evidence="11">Mitochondrial import receptor subunit TOM40</fullName>
    </submittedName>
</protein>
<comment type="subcellular location">
    <subcellularLocation>
        <location evidence="1">Mitochondrion outer membrane</location>
        <topology evidence="1">Multi-pass membrane protein</topology>
    </subcellularLocation>
</comment>
<evidence type="ECO:0000256" key="8">
    <source>
        <dbReference type="ARBA" id="ARBA00023128"/>
    </source>
</evidence>
<keyword evidence="11" id="KW-0675">Receptor</keyword>
<keyword evidence="5" id="KW-0812">Transmembrane</keyword>
<keyword evidence="12" id="KW-1185">Reference proteome</keyword>
<dbReference type="InterPro" id="IPR037930">
    <property type="entry name" value="Tom40"/>
</dbReference>
<evidence type="ECO:0000313" key="11">
    <source>
        <dbReference type="EMBL" id="GFH61462.1"/>
    </source>
</evidence>
<evidence type="ECO:0000256" key="7">
    <source>
        <dbReference type="ARBA" id="ARBA00022927"/>
    </source>
</evidence>
<dbReference type="GO" id="GO:0030150">
    <property type="term" value="P:protein import into mitochondrial matrix"/>
    <property type="evidence" value="ECO:0007669"/>
    <property type="project" value="InterPro"/>
</dbReference>
<evidence type="ECO:0000256" key="4">
    <source>
        <dbReference type="ARBA" id="ARBA00022452"/>
    </source>
</evidence>
<dbReference type="GO" id="GO:0008320">
    <property type="term" value="F:protein transmembrane transporter activity"/>
    <property type="evidence" value="ECO:0007669"/>
    <property type="project" value="InterPro"/>
</dbReference>
<evidence type="ECO:0000256" key="5">
    <source>
        <dbReference type="ARBA" id="ARBA00022692"/>
    </source>
</evidence>
<evidence type="ECO:0000256" key="1">
    <source>
        <dbReference type="ARBA" id="ARBA00004374"/>
    </source>
</evidence>
<keyword evidence="8" id="KW-0496">Mitochondrion</keyword>
<dbReference type="GO" id="GO:0005741">
    <property type="term" value="C:mitochondrial outer membrane"/>
    <property type="evidence" value="ECO:0007669"/>
    <property type="project" value="UniProtKB-SubCell"/>
</dbReference>
<organism evidence="11 12">
    <name type="scientific">Chaetoceros tenuissimus</name>
    <dbReference type="NCBI Taxonomy" id="426638"/>
    <lineage>
        <taxon>Eukaryota</taxon>
        <taxon>Sar</taxon>
        <taxon>Stramenopiles</taxon>
        <taxon>Ochrophyta</taxon>
        <taxon>Bacillariophyta</taxon>
        <taxon>Coscinodiscophyceae</taxon>
        <taxon>Chaetocerotophycidae</taxon>
        <taxon>Chaetocerotales</taxon>
        <taxon>Chaetocerotaceae</taxon>
        <taxon>Chaetoceros</taxon>
    </lineage>
</organism>
<evidence type="ECO:0000256" key="10">
    <source>
        <dbReference type="SAM" id="MobiDB-lite"/>
    </source>
</evidence>
<dbReference type="Pfam" id="PF01459">
    <property type="entry name" value="Porin_3"/>
    <property type="match status" value="1"/>
</dbReference>
<comment type="caution">
    <text evidence="11">The sequence shown here is derived from an EMBL/GenBank/DDBJ whole genome shotgun (WGS) entry which is preliminary data.</text>
</comment>
<sequence>MGASTSKVSCDAPPPLPAPGTTLEIPDMELSSSPPPPPAEGSPESPPPAEPSSTPSPEAITNPGPYEAATMPSKRITSVDTFSGFKCDIQKQLSPYMVAIHSFHLGTSLPNGQNKNYMFITQVADEEGLFMANFDPIGKSINGRIHRALLGGLAMGKIQCAVSGGEEGGQGDQLLAEVDFGGMTWSGNLKYGSMGGGLVYGMNYYQSITKNLALGGEGMYIAANGNMLSSYTCKYECEAPAAEDASGTKTLEKPSSWFCAQLNPAQGMLNLGYKRVVTPNRVTLGADLSMTPDLQSTVTLGAEFNLSRSRFACAVDGEGKIQSNLETALGMAPGSPKLNFSAEVDYQKDSMVFGYGLNIG</sequence>
<keyword evidence="4" id="KW-1134">Transmembrane beta strand</keyword>